<accession>A0A484F346</accession>
<evidence type="ECO:0000256" key="1">
    <source>
        <dbReference type="SAM" id="Phobius"/>
    </source>
</evidence>
<keyword evidence="1" id="KW-0812">Transmembrane</keyword>
<reference evidence="2 3" key="1">
    <citation type="submission" date="2019-03" db="EMBL/GenBank/DDBJ databases">
        <title>Genomic Encyclopedia of Type Strains, Phase IV (KMG-IV): sequencing the most valuable type-strain genomes for metagenomic binning, comparative biology and taxonomic classification.</title>
        <authorList>
            <person name="Goeker M."/>
        </authorList>
    </citation>
    <scope>NUCLEOTIDE SEQUENCE [LARGE SCALE GENOMIC DNA]</scope>
    <source>
        <strain evidence="2 3">DSM 13328</strain>
    </source>
</reference>
<proteinExistence type="predicted"/>
<keyword evidence="1" id="KW-1133">Transmembrane helix</keyword>
<keyword evidence="3" id="KW-1185">Reference proteome</keyword>
<feature type="transmembrane region" description="Helical" evidence="1">
    <location>
        <begin position="35"/>
        <end position="58"/>
    </location>
</feature>
<sequence length="111" mass="12274">MDSLMTIICMAIVVEGIISYAKQIAVDKSMAWQNILAILFGIAISYCYSVDIIGYFGITTEVPYISFILTGILISRGSNYVFDFIKLVTMKSSSLQCETVKCEADCGKKDE</sequence>
<dbReference type="AlphaFoldDB" id="A0A484F346"/>
<evidence type="ECO:0000313" key="2">
    <source>
        <dbReference type="EMBL" id="TDQ68274.1"/>
    </source>
</evidence>
<dbReference type="Proteomes" id="UP000294855">
    <property type="component" value="Unassembled WGS sequence"/>
</dbReference>
<protein>
    <submittedName>
        <fullName evidence="2">Uncharacterized protein</fullName>
    </submittedName>
</protein>
<name>A0A484F346_9EURY</name>
<feature type="transmembrane region" description="Helical" evidence="1">
    <location>
        <begin position="64"/>
        <end position="82"/>
    </location>
</feature>
<organism evidence="2 3">
    <name type="scientific">Methanimicrococcus blatticola</name>
    <dbReference type="NCBI Taxonomy" id="91560"/>
    <lineage>
        <taxon>Archaea</taxon>
        <taxon>Methanobacteriati</taxon>
        <taxon>Methanobacteriota</taxon>
        <taxon>Stenosarchaea group</taxon>
        <taxon>Methanomicrobia</taxon>
        <taxon>Methanosarcinales</taxon>
        <taxon>Methanosarcinaceae</taxon>
        <taxon>Methanimicrococcus</taxon>
    </lineage>
</organism>
<evidence type="ECO:0000313" key="3">
    <source>
        <dbReference type="Proteomes" id="UP000294855"/>
    </source>
</evidence>
<comment type="caution">
    <text evidence="2">The sequence shown here is derived from an EMBL/GenBank/DDBJ whole genome shotgun (WGS) entry which is preliminary data.</text>
</comment>
<keyword evidence="1" id="KW-0472">Membrane</keyword>
<gene>
    <name evidence="2" type="ORF">C7391_1214</name>
</gene>
<dbReference type="RefSeq" id="WP_133517661.1">
    <property type="nucleotide sequence ID" value="NZ_JAHDUW010000004.1"/>
</dbReference>
<dbReference type="EMBL" id="SNYS01000009">
    <property type="protein sequence ID" value="TDQ68274.1"/>
    <property type="molecule type" value="Genomic_DNA"/>
</dbReference>